<organism evidence="2 3">
    <name type="scientific">Corynebacterium heidelbergense</name>
    <dbReference type="NCBI Taxonomy" id="2055947"/>
    <lineage>
        <taxon>Bacteria</taxon>
        <taxon>Bacillati</taxon>
        <taxon>Actinomycetota</taxon>
        <taxon>Actinomycetes</taxon>
        <taxon>Mycobacteriales</taxon>
        <taxon>Corynebacteriaceae</taxon>
        <taxon>Corynebacterium</taxon>
    </lineage>
</organism>
<evidence type="ECO:0000313" key="2">
    <source>
        <dbReference type="EMBL" id="RAV34743.1"/>
    </source>
</evidence>
<feature type="region of interest" description="Disordered" evidence="1">
    <location>
        <begin position="1"/>
        <end position="24"/>
    </location>
</feature>
<dbReference type="AlphaFoldDB" id="A0A364VDM3"/>
<proteinExistence type="predicted"/>
<evidence type="ECO:0000256" key="1">
    <source>
        <dbReference type="SAM" id="MobiDB-lite"/>
    </source>
</evidence>
<gene>
    <name evidence="2" type="ORF">CWC39_01460</name>
</gene>
<reference evidence="2 3" key="1">
    <citation type="journal article" date="2018" name="Syst. Appl. Microbiol.">
        <title>Corynebacterium heidelbergense sp. nov., isolated from the preen glands of Egyptian geese (Alopochen aegyptiacus).</title>
        <authorList>
            <person name="Braun M.S."/>
            <person name="Wang E."/>
            <person name="Zimmermann S."/>
            <person name="Wink M."/>
        </authorList>
    </citation>
    <scope>NUCLEOTIDE SEQUENCE [LARGE SCALE GENOMIC DNA]</scope>
    <source>
        <strain evidence="2 3">DSM 104638</strain>
    </source>
</reference>
<sequence>MTQELDTTQPQQAEAMPLPNPTNDGLELLEKQVRAMEYAHRLATVMCNTDMVPQAFRGKPDNGAAAIMYGAELGLQPQQALQQVFVVHGQPAVYARTMVALLKSKGYRFETVESGPDAVHVRGSSPRGETEESRWTIDRAKQAGYTSNKKYATDPQAMLYAKAASEVCRRLAPDVLLGIRYAAEDLELEQPIQASAERLDGPKQRPQRGKARAALTQKRTPRQAEKAEPEGTPIEKAIAALDDAQTGDQIDRIYTHAESLGLSDDDMARLAGACQSRAEALGLADGGDAA</sequence>
<evidence type="ECO:0008006" key="4">
    <source>
        <dbReference type="Google" id="ProtNLM"/>
    </source>
</evidence>
<dbReference type="OrthoDB" id="3693665at2"/>
<accession>A0A364VDM3</accession>
<feature type="compositionally biased region" description="Polar residues" evidence="1">
    <location>
        <begin position="1"/>
        <end position="12"/>
    </location>
</feature>
<dbReference type="EMBL" id="PHQP01000006">
    <property type="protein sequence ID" value="RAV34743.1"/>
    <property type="molecule type" value="Genomic_DNA"/>
</dbReference>
<dbReference type="RefSeq" id="WP_112768751.1">
    <property type="nucleotide sequence ID" value="NZ_CP063191.1"/>
</dbReference>
<evidence type="ECO:0000313" key="3">
    <source>
        <dbReference type="Proteomes" id="UP000251047"/>
    </source>
</evidence>
<feature type="region of interest" description="Disordered" evidence="1">
    <location>
        <begin position="195"/>
        <end position="233"/>
    </location>
</feature>
<protein>
    <recommendedName>
        <fullName evidence="4">RecT-like ssDNA binding protein</fullName>
    </recommendedName>
</protein>
<dbReference type="Proteomes" id="UP000251047">
    <property type="component" value="Unassembled WGS sequence"/>
</dbReference>
<name>A0A364VDM3_9CORY</name>
<comment type="caution">
    <text evidence="2">The sequence shown here is derived from an EMBL/GenBank/DDBJ whole genome shotgun (WGS) entry which is preliminary data.</text>
</comment>